<dbReference type="Proteomes" id="UP001246244">
    <property type="component" value="Unassembled WGS sequence"/>
</dbReference>
<evidence type="ECO:0000256" key="1">
    <source>
        <dbReference type="PROSITE-ProRule" id="PRU00339"/>
    </source>
</evidence>
<sequence length="769" mass="88251">MSRQAIDSAARILGAVPSLIEKGDYTQAFEKAEKAQKLAEKAKVPNLIGWALMAKGEALGAACRLEEALETYQRALGFSSDLFFEDTVDIRHQELLYNTIGKIGKILEEIGSITTAEQVCKKAEKYFEKALIEYERLLANNPDNSEHLFNYVKTMVNVWACYVVAEDLEKQIHLVPGIVQTYGKIIESDPEDPENFILFDNIVKKFGEACLEDGRFEEAKQVYEQVHAVYKNIHEKNPENMLALNFLLFSYDYFGKLYAEMEEMDKVEGYYSQALELAEEQLLKNPEDISIIMNRGKIYQDLGTLFSEVGKLEKAKLYYEKALVNLEGLIEKSFEDPDYRYHLARAFNGLAGAFRDISSVEEAKECYLHEIEIYESLIGAEVDEIDNKLSIAETFNQIANLYSEVPDAESSKEYYEKEIEIYERLFFEFPEETDYELYIAEALNQLGDLYFEKEEITARQYYEKALAIAEKTGEQAPKESLSRSDLIQTLKNLADLNKIHKHYEAAIPFQQRVLKLQLDILDKFPGNWMHMRDVGNAFSELGLLFEKVGDLKQADMFHSKAVETFSEGIFGGEDAATGIRLATEIQLRGYAYLSSKRYISAKPYLELARKYYESISEQEPNNFRALDGLFSVLYETGLLHYGMENFEEAIENYENAFLVLDRLIEVSPEKSEQQTKTQKLYVGLGMSYSALNKYEKSKEVFEKALAMNAQLLEKEPKNIYYLEDRALTLEEYANLLLKTGMDAEAEVYKAESAEIYQNIEAKEPKSQRS</sequence>
<organism evidence="2 3">
    <name type="scientific">Methanosarcina baikalica</name>
    <dbReference type="NCBI Taxonomy" id="3073890"/>
    <lineage>
        <taxon>Archaea</taxon>
        <taxon>Methanobacteriati</taxon>
        <taxon>Methanobacteriota</taxon>
        <taxon>Stenosarchaea group</taxon>
        <taxon>Methanomicrobia</taxon>
        <taxon>Methanosarcinales</taxon>
        <taxon>Methanosarcinaceae</taxon>
        <taxon>Methanosarcina</taxon>
    </lineage>
</organism>
<evidence type="ECO:0000313" key="2">
    <source>
        <dbReference type="EMBL" id="MDR7665760.1"/>
    </source>
</evidence>
<keyword evidence="1" id="KW-0802">TPR repeat</keyword>
<accession>A0ABU2D198</accession>
<proteinExistence type="predicted"/>
<dbReference type="InterPro" id="IPR019734">
    <property type="entry name" value="TPR_rpt"/>
</dbReference>
<dbReference type="EMBL" id="JAVKPK010000027">
    <property type="protein sequence ID" value="MDR7665760.1"/>
    <property type="molecule type" value="Genomic_DNA"/>
</dbReference>
<feature type="repeat" description="TPR" evidence="1">
    <location>
        <begin position="678"/>
        <end position="711"/>
    </location>
</feature>
<dbReference type="InterPro" id="IPR011990">
    <property type="entry name" value="TPR-like_helical_dom_sf"/>
</dbReference>
<evidence type="ECO:0000313" key="3">
    <source>
        <dbReference type="Proteomes" id="UP001246244"/>
    </source>
</evidence>
<dbReference type="Pfam" id="PF13181">
    <property type="entry name" value="TPR_8"/>
    <property type="match status" value="2"/>
</dbReference>
<comment type="caution">
    <text evidence="2">The sequence shown here is derived from an EMBL/GenBank/DDBJ whole genome shotgun (WGS) entry which is preliminary data.</text>
</comment>
<dbReference type="PANTHER" id="PTHR10790:SF51">
    <property type="entry name" value="TETRATRICOPEPTIDE REPEAT PROTEIN"/>
    <property type="match status" value="1"/>
</dbReference>
<keyword evidence="3" id="KW-1185">Reference proteome</keyword>
<protein>
    <submittedName>
        <fullName evidence="2">Tetratricopeptide repeat protein</fullName>
    </submittedName>
</protein>
<dbReference type="SMART" id="SM00028">
    <property type="entry name" value="TPR"/>
    <property type="match status" value="13"/>
</dbReference>
<dbReference type="Gene3D" id="1.25.40.10">
    <property type="entry name" value="Tetratricopeptide repeat domain"/>
    <property type="match status" value="4"/>
</dbReference>
<dbReference type="PANTHER" id="PTHR10790">
    <property type="entry name" value="TPR-DOMAIN CONTAINING PROTEIN"/>
    <property type="match status" value="1"/>
</dbReference>
<feature type="repeat" description="TPR" evidence="1">
    <location>
        <begin position="248"/>
        <end position="281"/>
    </location>
</feature>
<dbReference type="PROSITE" id="PS50005">
    <property type="entry name" value="TPR"/>
    <property type="match status" value="2"/>
</dbReference>
<reference evidence="3" key="1">
    <citation type="submission" date="2023-07" db="EMBL/GenBank/DDBJ databases">
        <title>Whole-genome sequencing of a new Methanosarcina sp. Z-7115.</title>
        <authorList>
            <person name="Zhilina T.N."/>
            <person name="Merkel A.Y."/>
        </authorList>
    </citation>
    <scope>NUCLEOTIDE SEQUENCE [LARGE SCALE GENOMIC DNA]</scope>
    <source>
        <strain evidence="3">Z-7115</strain>
    </source>
</reference>
<dbReference type="RefSeq" id="WP_310575785.1">
    <property type="nucleotide sequence ID" value="NZ_JAVKPK010000027.1"/>
</dbReference>
<name>A0ABU2D198_9EURY</name>
<gene>
    <name evidence="2" type="ORF">RG963_08240</name>
</gene>
<dbReference type="SUPFAM" id="SSF48452">
    <property type="entry name" value="TPR-like"/>
    <property type="match status" value="3"/>
</dbReference>